<keyword evidence="2" id="KW-0812">Transmembrane</keyword>
<keyword evidence="4" id="KW-1185">Reference proteome</keyword>
<evidence type="ECO:0000313" key="3">
    <source>
        <dbReference type="EMBL" id="WVX50467.1"/>
    </source>
</evidence>
<feature type="compositionally biased region" description="Polar residues" evidence="1">
    <location>
        <begin position="1"/>
        <end position="10"/>
    </location>
</feature>
<protein>
    <submittedName>
        <fullName evidence="3">Uncharacterized protein</fullName>
    </submittedName>
</protein>
<dbReference type="EMBL" id="CP143423">
    <property type="protein sequence ID" value="WVX50467.1"/>
    <property type="molecule type" value="Genomic_DNA"/>
</dbReference>
<evidence type="ECO:0000313" key="4">
    <source>
        <dbReference type="Proteomes" id="UP001318682"/>
    </source>
</evidence>
<proteinExistence type="predicted"/>
<feature type="transmembrane region" description="Helical" evidence="2">
    <location>
        <begin position="68"/>
        <end position="86"/>
    </location>
</feature>
<dbReference type="Proteomes" id="UP001318682">
    <property type="component" value="Chromosome"/>
</dbReference>
<feature type="compositionally biased region" description="Basic and acidic residues" evidence="1">
    <location>
        <begin position="11"/>
        <end position="21"/>
    </location>
</feature>
<accession>A0ABZ2BWM0</accession>
<feature type="region of interest" description="Disordered" evidence="1">
    <location>
        <begin position="1"/>
        <end position="35"/>
    </location>
</feature>
<name>A0ABZ2BWM0_9RHOB</name>
<sequence length="87" mass="9752">MSNMENLENQLSEKERQRRVNEQALSSIQAHETRQEARGYAVMASFLGYGESALGNGKFGKVSHAAKLFCIVFAMLVPSLLIWHVLL</sequence>
<keyword evidence="2" id="KW-0472">Membrane</keyword>
<evidence type="ECO:0000256" key="2">
    <source>
        <dbReference type="SAM" id="Phobius"/>
    </source>
</evidence>
<organism evidence="3 4">
    <name type="scientific">Roseobacter fucihabitans</name>
    <dbReference type="NCBI Taxonomy" id="1537242"/>
    <lineage>
        <taxon>Bacteria</taxon>
        <taxon>Pseudomonadati</taxon>
        <taxon>Pseudomonadota</taxon>
        <taxon>Alphaproteobacteria</taxon>
        <taxon>Rhodobacterales</taxon>
        <taxon>Roseobacteraceae</taxon>
        <taxon>Roseobacter</taxon>
    </lineage>
</organism>
<keyword evidence="2" id="KW-1133">Transmembrane helix</keyword>
<reference evidence="4" key="1">
    <citation type="submission" date="2024-01" db="EMBL/GenBank/DDBJ databases">
        <title>Roseobacter fucihabitans sp. nov., isolated from the brown alga Fucus spiralis.</title>
        <authorList>
            <person name="Hahnke S."/>
            <person name="Berger M."/>
            <person name="Schlingloff A."/>
            <person name="Athale I."/>
            <person name="Neumann-Schaal M."/>
            <person name="Adenaya A."/>
            <person name="Poehlein A."/>
            <person name="Daniel R."/>
            <person name="Pertersen J."/>
            <person name="Brinkhoff T."/>
        </authorList>
    </citation>
    <scope>NUCLEOTIDE SEQUENCE [LARGE SCALE GENOMIC DNA]</scope>
    <source>
        <strain evidence="4">B14</strain>
    </source>
</reference>
<gene>
    <name evidence="3" type="ORF">ROLI_035650</name>
</gene>
<evidence type="ECO:0000256" key="1">
    <source>
        <dbReference type="SAM" id="MobiDB-lite"/>
    </source>
</evidence>